<dbReference type="Proteomes" id="UP000292052">
    <property type="component" value="Unassembled WGS sequence"/>
</dbReference>
<comment type="caution">
    <text evidence="1">The sequence shown here is derived from an EMBL/GenBank/DDBJ whole genome shotgun (WGS) entry which is preliminary data.</text>
</comment>
<accession>A0A482WAH0</accession>
<dbReference type="AlphaFoldDB" id="A0A482WAH0"/>
<feature type="non-terminal residue" evidence="1">
    <location>
        <position position="1"/>
    </location>
</feature>
<sequence length="84" mass="9926">KTGSIDKKASRGRPKKITPEVVEEVYQKILLCDFVPRANYCKWLLHNRNDDILDLTSFTDETWFHLEGHVKSQNMRTWSIENPH</sequence>
<feature type="non-terminal residue" evidence="1">
    <location>
        <position position="84"/>
    </location>
</feature>
<evidence type="ECO:0000313" key="2">
    <source>
        <dbReference type="Proteomes" id="UP000292052"/>
    </source>
</evidence>
<dbReference type="OrthoDB" id="8195099at2759"/>
<proteinExistence type="predicted"/>
<reference evidence="1 2" key="1">
    <citation type="submission" date="2017-03" db="EMBL/GenBank/DDBJ databases">
        <title>Genome of the blue death feigning beetle - Asbolus verrucosus.</title>
        <authorList>
            <person name="Rider S.D."/>
        </authorList>
    </citation>
    <scope>NUCLEOTIDE SEQUENCE [LARGE SCALE GENOMIC DNA]</scope>
    <source>
        <strain evidence="1">Butters</strain>
        <tissue evidence="1">Head and leg muscle</tissue>
    </source>
</reference>
<name>A0A482WAH0_ASBVE</name>
<dbReference type="EMBL" id="QDEB01015239">
    <property type="protein sequence ID" value="RZC41659.1"/>
    <property type="molecule type" value="Genomic_DNA"/>
</dbReference>
<protein>
    <submittedName>
        <fullName evidence="1">Uncharacterized protein</fullName>
    </submittedName>
</protein>
<organism evidence="1 2">
    <name type="scientific">Asbolus verrucosus</name>
    <name type="common">Desert ironclad beetle</name>
    <dbReference type="NCBI Taxonomy" id="1661398"/>
    <lineage>
        <taxon>Eukaryota</taxon>
        <taxon>Metazoa</taxon>
        <taxon>Ecdysozoa</taxon>
        <taxon>Arthropoda</taxon>
        <taxon>Hexapoda</taxon>
        <taxon>Insecta</taxon>
        <taxon>Pterygota</taxon>
        <taxon>Neoptera</taxon>
        <taxon>Endopterygota</taxon>
        <taxon>Coleoptera</taxon>
        <taxon>Polyphaga</taxon>
        <taxon>Cucujiformia</taxon>
        <taxon>Tenebrionidae</taxon>
        <taxon>Pimeliinae</taxon>
        <taxon>Asbolus</taxon>
    </lineage>
</organism>
<dbReference type="PANTHER" id="PTHR47326:SF1">
    <property type="entry name" value="HTH PSQ-TYPE DOMAIN-CONTAINING PROTEIN"/>
    <property type="match status" value="1"/>
</dbReference>
<keyword evidence="2" id="KW-1185">Reference proteome</keyword>
<evidence type="ECO:0000313" key="1">
    <source>
        <dbReference type="EMBL" id="RZC41659.1"/>
    </source>
</evidence>
<dbReference type="PANTHER" id="PTHR47326">
    <property type="entry name" value="TRANSPOSABLE ELEMENT TC3 TRANSPOSASE-LIKE PROTEIN"/>
    <property type="match status" value="1"/>
</dbReference>
<gene>
    <name evidence="1" type="ORF">BDFB_014107</name>
</gene>